<comment type="similarity">
    <text evidence="2 6">Belongs to the band 7/mec-2 family. HflC subfamily.</text>
</comment>
<evidence type="ECO:0000313" key="10">
    <source>
        <dbReference type="Proteomes" id="UP000273143"/>
    </source>
</evidence>
<dbReference type="PANTHER" id="PTHR42911">
    <property type="entry name" value="MODULATOR OF FTSH PROTEASE HFLC"/>
    <property type="match status" value="1"/>
</dbReference>
<protein>
    <recommendedName>
        <fullName evidence="6">Protein HflC</fullName>
    </recommendedName>
</protein>
<evidence type="ECO:0000259" key="8">
    <source>
        <dbReference type="SMART" id="SM00244"/>
    </source>
</evidence>
<dbReference type="Gene3D" id="3.30.479.30">
    <property type="entry name" value="Band 7 domain"/>
    <property type="match status" value="1"/>
</dbReference>
<dbReference type="NCBIfam" id="TIGR01932">
    <property type="entry name" value="hflC"/>
    <property type="match status" value="1"/>
</dbReference>
<keyword evidence="4 7" id="KW-1133">Transmembrane helix</keyword>
<dbReference type="Pfam" id="PF01145">
    <property type="entry name" value="Band_7"/>
    <property type="match status" value="1"/>
</dbReference>
<accession>A0A3Q9JK32</accession>
<keyword evidence="9" id="KW-0378">Hydrolase</keyword>
<sequence length="302" mass="34902">MSNKLFFPIIIIVLLVIFGWNSLFIVSQTERGILLRFGEVENANLEPGLHFKWPIINKVKLFDARLLTLDTPNVRFLTKEKKSVMVDAYARWRVSNPELFYTSVRGDKFTADERLGRRLDAALRNQFGNKTLNELVNDAGTLMDKNGRVISGRNEVMTHVTDSLNKMAQKELGIEVLDVRIKAIDLPQEVYDSVFARMRTEREREAQKYRAEGREAAEKIRAEADREKLVILAEAYRNAEEIRGEGDAKAAAIYADAYSKAPEFYNFYRSMQAYRESFKDKNDLLVLDPSSEFFRYFQKATQ</sequence>
<dbReference type="GO" id="GO:0006508">
    <property type="term" value="P:proteolysis"/>
    <property type="evidence" value="ECO:0007669"/>
    <property type="project" value="UniProtKB-KW"/>
</dbReference>
<dbReference type="CDD" id="cd03405">
    <property type="entry name" value="SPFH_HflC"/>
    <property type="match status" value="1"/>
</dbReference>
<keyword evidence="5 7" id="KW-0472">Membrane</keyword>
<organism evidence="9 10">
    <name type="scientific">Entomomonas moraniae</name>
    <dbReference type="NCBI Taxonomy" id="2213226"/>
    <lineage>
        <taxon>Bacteria</taxon>
        <taxon>Pseudomonadati</taxon>
        <taxon>Pseudomonadota</taxon>
        <taxon>Gammaproteobacteria</taxon>
        <taxon>Pseudomonadales</taxon>
        <taxon>Pseudomonadaceae</taxon>
        <taxon>Entomomonas</taxon>
    </lineage>
</organism>
<dbReference type="InterPro" id="IPR001107">
    <property type="entry name" value="Band_7"/>
</dbReference>
<evidence type="ECO:0000256" key="7">
    <source>
        <dbReference type="SAM" id="Phobius"/>
    </source>
</evidence>
<dbReference type="SMART" id="SM00244">
    <property type="entry name" value="PHB"/>
    <property type="match status" value="1"/>
</dbReference>
<dbReference type="InterPro" id="IPR036013">
    <property type="entry name" value="Band_7/SPFH_dom_sf"/>
</dbReference>
<feature type="domain" description="Band 7" evidence="8">
    <location>
        <begin position="21"/>
        <end position="198"/>
    </location>
</feature>
<feature type="transmembrane region" description="Helical" evidence="7">
    <location>
        <begin position="6"/>
        <end position="26"/>
    </location>
</feature>
<comment type="function">
    <text evidence="6">HflC and HflK could regulate a protease.</text>
</comment>
<evidence type="ECO:0000256" key="1">
    <source>
        <dbReference type="ARBA" id="ARBA00004167"/>
    </source>
</evidence>
<dbReference type="RefSeq" id="WP_127164136.1">
    <property type="nucleotide sequence ID" value="NZ_CP029822.1"/>
</dbReference>
<reference evidence="10" key="1">
    <citation type="submission" date="2018-06" db="EMBL/GenBank/DDBJ databases">
        <title>Complete genome of Pseudomonas insecticola strain QZS01.</title>
        <authorList>
            <person name="Wang J."/>
            <person name="Su Q."/>
        </authorList>
    </citation>
    <scope>NUCLEOTIDE SEQUENCE [LARGE SCALE GENOMIC DNA]</scope>
    <source>
        <strain evidence="10">QZS01</strain>
    </source>
</reference>
<evidence type="ECO:0000313" key="9">
    <source>
        <dbReference type="EMBL" id="AZS51378.1"/>
    </source>
</evidence>
<evidence type="ECO:0000256" key="3">
    <source>
        <dbReference type="ARBA" id="ARBA00022692"/>
    </source>
</evidence>
<dbReference type="PIRSF" id="PIRSF005651">
    <property type="entry name" value="HflC"/>
    <property type="match status" value="1"/>
</dbReference>
<dbReference type="SUPFAM" id="SSF117892">
    <property type="entry name" value="Band 7/SPFH domain"/>
    <property type="match status" value="1"/>
</dbReference>
<keyword evidence="10" id="KW-1185">Reference proteome</keyword>
<comment type="subcellular location">
    <subcellularLocation>
        <location evidence="1">Membrane</location>
        <topology evidence="1">Single-pass membrane protein</topology>
    </subcellularLocation>
</comment>
<dbReference type="KEGG" id="emo:DM558_11605"/>
<gene>
    <name evidence="9" type="primary">hflC</name>
    <name evidence="9" type="ORF">DM558_11605</name>
</gene>
<dbReference type="AlphaFoldDB" id="A0A3Q9JK32"/>
<evidence type="ECO:0000256" key="5">
    <source>
        <dbReference type="ARBA" id="ARBA00023136"/>
    </source>
</evidence>
<keyword evidence="9" id="KW-0645">Protease</keyword>
<dbReference type="GO" id="GO:0008233">
    <property type="term" value="F:peptidase activity"/>
    <property type="evidence" value="ECO:0007669"/>
    <property type="project" value="UniProtKB-KW"/>
</dbReference>
<evidence type="ECO:0000256" key="6">
    <source>
        <dbReference type="PIRNR" id="PIRNR005651"/>
    </source>
</evidence>
<evidence type="ECO:0000256" key="4">
    <source>
        <dbReference type="ARBA" id="ARBA00022989"/>
    </source>
</evidence>
<evidence type="ECO:0000256" key="2">
    <source>
        <dbReference type="ARBA" id="ARBA00007862"/>
    </source>
</evidence>
<proteinExistence type="inferred from homology"/>
<dbReference type="Proteomes" id="UP000273143">
    <property type="component" value="Chromosome"/>
</dbReference>
<name>A0A3Q9JK32_9GAMM</name>
<dbReference type="GO" id="GO:0016020">
    <property type="term" value="C:membrane"/>
    <property type="evidence" value="ECO:0007669"/>
    <property type="project" value="UniProtKB-SubCell"/>
</dbReference>
<dbReference type="PANTHER" id="PTHR42911:SF1">
    <property type="entry name" value="MODULATOR OF FTSH PROTEASE HFLC"/>
    <property type="match status" value="1"/>
</dbReference>
<dbReference type="InterPro" id="IPR010200">
    <property type="entry name" value="HflC"/>
</dbReference>
<keyword evidence="3 7" id="KW-0812">Transmembrane</keyword>
<dbReference type="EMBL" id="CP029822">
    <property type="protein sequence ID" value="AZS51378.1"/>
    <property type="molecule type" value="Genomic_DNA"/>
</dbReference>